<organism evidence="2 3">
    <name type="scientific">Tanacetum coccineum</name>
    <dbReference type="NCBI Taxonomy" id="301880"/>
    <lineage>
        <taxon>Eukaryota</taxon>
        <taxon>Viridiplantae</taxon>
        <taxon>Streptophyta</taxon>
        <taxon>Embryophyta</taxon>
        <taxon>Tracheophyta</taxon>
        <taxon>Spermatophyta</taxon>
        <taxon>Magnoliopsida</taxon>
        <taxon>eudicotyledons</taxon>
        <taxon>Gunneridae</taxon>
        <taxon>Pentapetalae</taxon>
        <taxon>asterids</taxon>
        <taxon>campanulids</taxon>
        <taxon>Asterales</taxon>
        <taxon>Asteraceae</taxon>
        <taxon>Asteroideae</taxon>
        <taxon>Anthemideae</taxon>
        <taxon>Anthemidinae</taxon>
        <taxon>Tanacetum</taxon>
    </lineage>
</organism>
<name>A0ABQ5B1U3_9ASTR</name>
<proteinExistence type="predicted"/>
<reference evidence="2" key="1">
    <citation type="journal article" date="2022" name="Int. J. Mol. Sci.">
        <title>Draft Genome of Tanacetum Coccineum: Genomic Comparison of Closely Related Tanacetum-Family Plants.</title>
        <authorList>
            <person name="Yamashiro T."/>
            <person name="Shiraishi A."/>
            <person name="Nakayama K."/>
            <person name="Satake H."/>
        </authorList>
    </citation>
    <scope>NUCLEOTIDE SEQUENCE</scope>
</reference>
<evidence type="ECO:0000256" key="1">
    <source>
        <dbReference type="SAM" id="MobiDB-lite"/>
    </source>
</evidence>
<feature type="compositionally biased region" description="Basic and acidic residues" evidence="1">
    <location>
        <begin position="11"/>
        <end position="27"/>
    </location>
</feature>
<dbReference type="EMBL" id="BQNB010012746">
    <property type="protein sequence ID" value="GJT07381.1"/>
    <property type="molecule type" value="Genomic_DNA"/>
</dbReference>
<feature type="region of interest" description="Disordered" evidence="1">
    <location>
        <begin position="1"/>
        <end position="27"/>
    </location>
</feature>
<keyword evidence="3" id="KW-1185">Reference proteome</keyword>
<gene>
    <name evidence="2" type="ORF">Tco_0841843</name>
</gene>
<sequence length="209" mass="24155">MSAGVSAQAEEPMHTAKDLEEPPAHQERVDDLQLGVESYQKKLNLTNPDTYRLDLKRREAYTAYSNPRGFIYQNKYKKNKLMRIDELYKFSDSTLNDVWTALDDHLKGIRMKFLPQTIWRQSDRDKVGAMIHAIDKQLKTRRIMRSLEKFVGGQTLYFNPMILAKTEGINPKNTPLDSVEVLKDMIQKEKKKIGTSIMPTEMDLNTGTT</sequence>
<evidence type="ECO:0000313" key="3">
    <source>
        <dbReference type="Proteomes" id="UP001151760"/>
    </source>
</evidence>
<evidence type="ECO:0000313" key="2">
    <source>
        <dbReference type="EMBL" id="GJT07381.1"/>
    </source>
</evidence>
<dbReference type="Proteomes" id="UP001151760">
    <property type="component" value="Unassembled WGS sequence"/>
</dbReference>
<comment type="caution">
    <text evidence="2">The sequence shown here is derived from an EMBL/GenBank/DDBJ whole genome shotgun (WGS) entry which is preliminary data.</text>
</comment>
<accession>A0ABQ5B1U3</accession>
<protein>
    <submittedName>
        <fullName evidence="2">Uncharacterized protein</fullName>
    </submittedName>
</protein>
<reference evidence="2" key="2">
    <citation type="submission" date="2022-01" db="EMBL/GenBank/DDBJ databases">
        <authorList>
            <person name="Yamashiro T."/>
            <person name="Shiraishi A."/>
            <person name="Satake H."/>
            <person name="Nakayama K."/>
        </authorList>
    </citation>
    <scope>NUCLEOTIDE SEQUENCE</scope>
</reference>